<evidence type="ECO:0000313" key="1">
    <source>
        <dbReference type="EMBL" id="AWL08298.1"/>
    </source>
</evidence>
<dbReference type="RefSeq" id="WP_109322059.1">
    <property type="nucleotide sequence ID" value="NZ_CP029346.1"/>
</dbReference>
<protein>
    <submittedName>
        <fullName evidence="1">Uncharacterized protein</fullName>
    </submittedName>
</protein>
<name>A0A2S2DSG5_9BACT</name>
<keyword evidence="2" id="KW-1185">Reference proteome</keyword>
<organism evidence="1 2">
    <name type="scientific">Aquirufa nivalisilvae</name>
    <dbReference type="NCBI Taxonomy" id="2516557"/>
    <lineage>
        <taxon>Bacteria</taxon>
        <taxon>Pseudomonadati</taxon>
        <taxon>Bacteroidota</taxon>
        <taxon>Cytophagia</taxon>
        <taxon>Cytophagales</taxon>
        <taxon>Flectobacillaceae</taxon>
        <taxon>Aquirufa</taxon>
    </lineage>
</organism>
<dbReference type="EMBL" id="CP029346">
    <property type="protein sequence ID" value="AWL08298.1"/>
    <property type="molecule type" value="Genomic_DNA"/>
</dbReference>
<dbReference type="AlphaFoldDB" id="A0A2S2DSG5"/>
<accession>A0A2S2DSG5</accession>
<dbReference type="KEGG" id="psez:HME7025_00425"/>
<proteinExistence type="predicted"/>
<sequence length="281" mass="31680">MPKSILFFLFFIPIFASAQSDYLHRKGTFFVFWGYNRSAYPTSDIRFQGPGYDFTLAAVQASDAPTPFDGFQTYFNPSLFSIPQFNLHGGYFINDSWSISLGWDHMKYVMNPDQASHITGHIDPLVSSPQIPVNPAYVGNYTNSPFVIQSKDFLQYEHTDGYNYAAVEIENYHPIWKKEKSNFQLDWVNGLGVGVVVPRSDVRLFTVGTNNFWNLAGAGASAKSGLRLNLTKLLFFEAMFKGGYTNLWEVHTTGRSVDHASQTIWFGEFYGALGFSIGKAK</sequence>
<dbReference type="OrthoDB" id="8887208at2"/>
<gene>
    <name evidence="1" type="ORF">HME7025_00425</name>
</gene>
<evidence type="ECO:0000313" key="2">
    <source>
        <dbReference type="Proteomes" id="UP000245468"/>
    </source>
</evidence>
<reference evidence="2" key="1">
    <citation type="submission" date="2018-05" db="EMBL/GenBank/DDBJ databases">
        <title>Pseudarcicella sp. HME7025 Genome sequencing and assembly.</title>
        <authorList>
            <person name="Kim H."/>
            <person name="Kang H."/>
            <person name="Joh K."/>
        </authorList>
    </citation>
    <scope>NUCLEOTIDE SEQUENCE [LARGE SCALE GENOMIC DNA]</scope>
    <source>
        <strain evidence="2">HME7025</strain>
    </source>
</reference>
<dbReference type="Proteomes" id="UP000245468">
    <property type="component" value="Chromosome"/>
</dbReference>